<comment type="caution">
    <text evidence="5">The sequence shown here is derived from an EMBL/GenBank/DDBJ whole genome shotgun (WGS) entry which is preliminary data.</text>
</comment>
<feature type="compositionally biased region" description="Basic and acidic residues" evidence="3">
    <location>
        <begin position="103"/>
        <end position="114"/>
    </location>
</feature>
<feature type="region of interest" description="Disordered" evidence="3">
    <location>
        <begin position="326"/>
        <end position="374"/>
    </location>
</feature>
<feature type="compositionally biased region" description="Basic and acidic residues" evidence="3">
    <location>
        <begin position="214"/>
        <end position="224"/>
    </location>
</feature>
<dbReference type="OMA" id="AVDNAEW"/>
<evidence type="ECO:0000313" key="5">
    <source>
        <dbReference type="EMBL" id="KAH7352437.1"/>
    </source>
</evidence>
<dbReference type="EMBL" id="CM035424">
    <property type="protein sequence ID" value="KAH7352437.1"/>
    <property type="molecule type" value="Genomic_DNA"/>
</dbReference>
<name>A0A8T2SM19_CERRI</name>
<protein>
    <recommendedName>
        <fullName evidence="4">Hyaluronan/mRNA-binding protein domain-containing protein</fullName>
    </recommendedName>
</protein>
<evidence type="ECO:0000313" key="6">
    <source>
        <dbReference type="Proteomes" id="UP000825935"/>
    </source>
</evidence>
<comment type="subcellular location">
    <subcellularLocation>
        <location evidence="1">Cytoplasm</location>
    </subcellularLocation>
</comment>
<gene>
    <name evidence="5" type="ORF">KP509_19G044900</name>
</gene>
<evidence type="ECO:0000256" key="1">
    <source>
        <dbReference type="ARBA" id="ARBA00004496"/>
    </source>
</evidence>
<accession>A0A8T2SM19</accession>
<dbReference type="GO" id="GO:0005634">
    <property type="term" value="C:nucleus"/>
    <property type="evidence" value="ECO:0007669"/>
    <property type="project" value="TreeGrafter"/>
</dbReference>
<dbReference type="InterPro" id="IPR019084">
    <property type="entry name" value="STM1-like_N"/>
</dbReference>
<dbReference type="GO" id="GO:0005737">
    <property type="term" value="C:cytoplasm"/>
    <property type="evidence" value="ECO:0007669"/>
    <property type="project" value="UniProtKB-SubCell"/>
</dbReference>
<reference evidence="5" key="1">
    <citation type="submission" date="2021-08" db="EMBL/GenBank/DDBJ databases">
        <title>WGS assembly of Ceratopteris richardii.</title>
        <authorList>
            <person name="Marchant D.B."/>
            <person name="Chen G."/>
            <person name="Jenkins J."/>
            <person name="Shu S."/>
            <person name="Leebens-Mack J."/>
            <person name="Grimwood J."/>
            <person name="Schmutz J."/>
            <person name="Soltis P."/>
            <person name="Soltis D."/>
            <person name="Chen Z.-H."/>
        </authorList>
    </citation>
    <scope>NUCLEOTIDE SEQUENCE</scope>
    <source>
        <strain evidence="5">Whitten #5841</strain>
        <tissue evidence="5">Leaf</tissue>
    </source>
</reference>
<evidence type="ECO:0000256" key="2">
    <source>
        <dbReference type="ARBA" id="ARBA00022490"/>
    </source>
</evidence>
<organism evidence="5 6">
    <name type="scientific">Ceratopteris richardii</name>
    <name type="common">Triangle waterfern</name>
    <dbReference type="NCBI Taxonomy" id="49495"/>
    <lineage>
        <taxon>Eukaryota</taxon>
        <taxon>Viridiplantae</taxon>
        <taxon>Streptophyta</taxon>
        <taxon>Embryophyta</taxon>
        <taxon>Tracheophyta</taxon>
        <taxon>Polypodiopsida</taxon>
        <taxon>Polypodiidae</taxon>
        <taxon>Polypodiales</taxon>
        <taxon>Pteridineae</taxon>
        <taxon>Pteridaceae</taxon>
        <taxon>Parkerioideae</taxon>
        <taxon>Ceratopteris</taxon>
    </lineage>
</organism>
<evidence type="ECO:0000259" key="4">
    <source>
        <dbReference type="SMART" id="SM01233"/>
    </source>
</evidence>
<dbReference type="InterPro" id="IPR006861">
    <property type="entry name" value="HABP4_PAIRBP1-bd"/>
</dbReference>
<dbReference type="GO" id="GO:0003723">
    <property type="term" value="F:RNA binding"/>
    <property type="evidence" value="ECO:0007669"/>
    <property type="project" value="InterPro"/>
</dbReference>
<proteinExistence type="predicted"/>
<dbReference type="Pfam" id="PF09598">
    <property type="entry name" value="Stm1_N"/>
    <property type="match status" value="1"/>
</dbReference>
<keyword evidence="2" id="KW-0963">Cytoplasm</keyword>
<feature type="compositionally biased region" description="Low complexity" evidence="3">
    <location>
        <begin position="38"/>
        <end position="51"/>
    </location>
</feature>
<dbReference type="InterPro" id="IPR039764">
    <property type="entry name" value="HABP4/SERBP1-like"/>
</dbReference>
<dbReference type="OrthoDB" id="784393at2759"/>
<feature type="compositionally biased region" description="Basic and acidic residues" evidence="3">
    <location>
        <begin position="231"/>
        <end position="240"/>
    </location>
</feature>
<dbReference type="Proteomes" id="UP000825935">
    <property type="component" value="Chromosome 19"/>
</dbReference>
<feature type="domain" description="Hyaluronan/mRNA-binding protein" evidence="4">
    <location>
        <begin position="167"/>
        <end position="269"/>
    </location>
</feature>
<dbReference type="PANTHER" id="PTHR12299">
    <property type="entry name" value="HYALURONIC ACID-BINDING PROTEIN 4"/>
    <property type="match status" value="1"/>
</dbReference>
<dbReference type="AlphaFoldDB" id="A0A8T2SM19"/>
<keyword evidence="6" id="KW-1185">Reference proteome</keyword>
<dbReference type="SMART" id="SM01233">
    <property type="entry name" value="HABP4_PAI-RBP1"/>
    <property type="match status" value="1"/>
</dbReference>
<evidence type="ECO:0000256" key="3">
    <source>
        <dbReference type="SAM" id="MobiDB-lite"/>
    </source>
</evidence>
<feature type="region of interest" description="Disordered" evidence="3">
    <location>
        <begin position="28"/>
        <end position="240"/>
    </location>
</feature>
<dbReference type="Pfam" id="PF04774">
    <property type="entry name" value="HABP4_PAI-RBP1"/>
    <property type="match status" value="1"/>
</dbReference>
<sequence>MATRNPFELLGDDENDDPAALIARVGASIVPKETKKVPSAQQPAAPAKLPTKPLPPSQAVRESRGEGARGRGRGAGRGNFASRERGLEGDGYNRQPRENGSQGDRRDYYDRSRNGGEIGDNRGYTGGSQNGNFSAPRDNGEGRSSQNGYRGRGRGRGYYADGQDQGGRRFYDRSGSGRGSYEMKRDGAGRGNWGTESDQNPEEEVVVPTAVPKPIEDVEKKPEEVVEEDAGEKKEVEEDKEMTLEEYEKVLAEKRKGLVGLKAEERKVAIDKDFESMQLVDKKVDEDLILKMGSDKGKKKELLDKEEKARKSMNINEFLRPAEGEFTYGRRGRGGRGRGSDRGGFRGGFGRGYGEPAASLQIEDPAQFPSLGGK</sequence>
<dbReference type="PANTHER" id="PTHR12299:SF17">
    <property type="entry name" value="AT19571P-RELATED"/>
    <property type="match status" value="1"/>
</dbReference>